<evidence type="ECO:0008006" key="4">
    <source>
        <dbReference type="Google" id="ProtNLM"/>
    </source>
</evidence>
<feature type="transmembrane region" description="Helical" evidence="1">
    <location>
        <begin position="77"/>
        <end position="99"/>
    </location>
</feature>
<comment type="caution">
    <text evidence="2">The sequence shown here is derived from an EMBL/GenBank/DDBJ whole genome shotgun (WGS) entry which is preliminary data.</text>
</comment>
<feature type="transmembrane region" description="Helical" evidence="1">
    <location>
        <begin position="36"/>
        <end position="56"/>
    </location>
</feature>
<proteinExistence type="predicted"/>
<keyword evidence="1" id="KW-0812">Transmembrane</keyword>
<accession>A0A8J3ZFW0</accession>
<feature type="transmembrane region" description="Helical" evidence="1">
    <location>
        <begin position="7"/>
        <end position="24"/>
    </location>
</feature>
<dbReference type="EMBL" id="BOPG01000056">
    <property type="protein sequence ID" value="GIJ60578.1"/>
    <property type="molecule type" value="Genomic_DNA"/>
</dbReference>
<feature type="transmembrane region" description="Helical" evidence="1">
    <location>
        <begin position="135"/>
        <end position="153"/>
    </location>
</feature>
<dbReference type="NCBIfam" id="NF010613">
    <property type="entry name" value="PRK14013.1-3"/>
    <property type="match status" value="1"/>
</dbReference>
<keyword evidence="3" id="KW-1185">Reference proteome</keyword>
<feature type="transmembrane region" description="Helical" evidence="1">
    <location>
        <begin position="335"/>
        <end position="355"/>
    </location>
</feature>
<evidence type="ECO:0000313" key="2">
    <source>
        <dbReference type="EMBL" id="GIJ60578.1"/>
    </source>
</evidence>
<dbReference type="Pfam" id="PF04332">
    <property type="entry name" value="DUF475"/>
    <property type="match status" value="1"/>
</dbReference>
<reference evidence="2" key="1">
    <citation type="submission" date="2021-01" db="EMBL/GenBank/DDBJ databases">
        <title>Whole genome shotgun sequence of Virgisporangium aurantiacum NBRC 16421.</title>
        <authorList>
            <person name="Komaki H."/>
            <person name="Tamura T."/>
        </authorList>
    </citation>
    <scope>NUCLEOTIDE SEQUENCE</scope>
    <source>
        <strain evidence="2">NBRC 16421</strain>
    </source>
</reference>
<feature type="transmembrane region" description="Helical" evidence="1">
    <location>
        <begin position="295"/>
        <end position="314"/>
    </location>
</feature>
<evidence type="ECO:0000256" key="1">
    <source>
        <dbReference type="SAM" id="Phobius"/>
    </source>
</evidence>
<gene>
    <name evidence="2" type="ORF">Vau01_080940</name>
</gene>
<dbReference type="Proteomes" id="UP000612585">
    <property type="component" value="Unassembled WGS sequence"/>
</dbReference>
<organism evidence="2 3">
    <name type="scientific">Virgisporangium aurantiacum</name>
    <dbReference type="NCBI Taxonomy" id="175570"/>
    <lineage>
        <taxon>Bacteria</taxon>
        <taxon>Bacillati</taxon>
        <taxon>Actinomycetota</taxon>
        <taxon>Actinomycetes</taxon>
        <taxon>Micromonosporales</taxon>
        <taxon>Micromonosporaceae</taxon>
        <taxon>Virgisporangium</taxon>
    </lineage>
</organism>
<dbReference type="PANTHER" id="PTHR30238:SF4">
    <property type="entry name" value="SLL1022 PROTEIN"/>
    <property type="match status" value="1"/>
</dbReference>
<sequence>MSVIRTFFWSFVVTVAGLAGGFWYGTSNPHDNQTALTAGFTALFLVAILSVLEISFSFDNAVINATILRRMSKFWQTIFLTIGVLIAVFGMRLIFPFLLVSASAGISPWQSAELAAGSDADQEHFADLLVEAHPTIAAFGGIFLLMIFLDFIFEERDFVWLRWLERPLAKIGKLDQLSVVIALAVIAVAGEFLAADEDRTRVLLAGVLGLLTYLLVNGLSDLFAVDEDEDEDDDEEEDEDVATAKEVATEAEAVRGGQVSPGRAAGQVVLATGRAAFFLFLYLEVLDASFSFDGVVGAFAITLDPFIIAIGLGVGAMYVRSLTVFLVNRGTLDNYVYLEHGAHWAIGALAVILVLTMKWHIPEVVTGLIGVGFILASLYSSTRRNKKVAAGQLSADSDDDDDRELAKV</sequence>
<dbReference type="PANTHER" id="PTHR30238">
    <property type="entry name" value="MEMBRANE BOUND PREDICTED REDOX MODULATOR"/>
    <property type="match status" value="1"/>
</dbReference>
<protein>
    <recommendedName>
        <fullName evidence="4">DUF475 domain-containing protein</fullName>
    </recommendedName>
</protein>
<feature type="transmembrane region" description="Helical" evidence="1">
    <location>
        <begin position="200"/>
        <end position="216"/>
    </location>
</feature>
<feature type="transmembrane region" description="Helical" evidence="1">
    <location>
        <begin position="361"/>
        <end position="379"/>
    </location>
</feature>
<dbReference type="AlphaFoldDB" id="A0A8J3ZFW0"/>
<keyword evidence="1" id="KW-1133">Transmembrane helix</keyword>
<dbReference type="InterPro" id="IPR007427">
    <property type="entry name" value="DUF475"/>
</dbReference>
<evidence type="ECO:0000313" key="3">
    <source>
        <dbReference type="Proteomes" id="UP000612585"/>
    </source>
</evidence>
<keyword evidence="1" id="KW-0472">Membrane</keyword>
<name>A0A8J3ZFW0_9ACTN</name>